<dbReference type="HOGENOM" id="CLU_3414989_0_0_9"/>
<evidence type="ECO:0000313" key="2">
    <source>
        <dbReference type="Proteomes" id="UP000008953"/>
    </source>
</evidence>
<evidence type="ECO:0000313" key="1">
    <source>
        <dbReference type="EMBL" id="CBL10880.1"/>
    </source>
</evidence>
<dbReference type="Proteomes" id="UP000008953">
    <property type="component" value="Chromosome"/>
</dbReference>
<gene>
    <name evidence="1" type="ORF">RO1_00430</name>
</gene>
<sequence length="27" mass="3458">MENDDTMKWCRKNHEWDRDERSEEPYG</sequence>
<dbReference type="KEGG" id="rix:RO1_00430"/>
<protein>
    <submittedName>
        <fullName evidence="1">Uncharacterized protein</fullName>
    </submittedName>
</protein>
<name>D4KU40_9FIRM</name>
<reference evidence="1 2" key="1">
    <citation type="submission" date="2010-03" db="EMBL/GenBank/DDBJ databases">
        <title>The genome sequence of Roseburia intestinalis XB6B4.</title>
        <authorList>
            <consortium name="metaHIT consortium -- http://www.metahit.eu/"/>
            <person name="Pajon A."/>
            <person name="Turner K."/>
            <person name="Parkhill J."/>
            <person name="Bernalier A."/>
        </authorList>
    </citation>
    <scope>NUCLEOTIDE SEQUENCE [LARGE SCALE GENOMIC DNA]</scope>
    <source>
        <strain evidence="1 2">XB6B4</strain>
    </source>
</reference>
<proteinExistence type="predicted"/>
<dbReference type="AlphaFoldDB" id="D4KU40"/>
<accession>D4KU40</accession>
<organism evidence="1 2">
    <name type="scientific">Roseburia intestinalis XB6B4</name>
    <dbReference type="NCBI Taxonomy" id="718255"/>
    <lineage>
        <taxon>Bacteria</taxon>
        <taxon>Bacillati</taxon>
        <taxon>Bacillota</taxon>
        <taxon>Clostridia</taxon>
        <taxon>Lachnospirales</taxon>
        <taxon>Lachnospiraceae</taxon>
        <taxon>Roseburia</taxon>
    </lineage>
</organism>
<dbReference type="EMBL" id="FP929050">
    <property type="protein sequence ID" value="CBL10880.1"/>
    <property type="molecule type" value="Genomic_DNA"/>
</dbReference>
<reference evidence="1 2" key="2">
    <citation type="submission" date="2010-03" db="EMBL/GenBank/DDBJ databases">
        <authorList>
            <person name="Pajon A."/>
        </authorList>
    </citation>
    <scope>NUCLEOTIDE SEQUENCE [LARGE SCALE GENOMIC DNA]</scope>
    <source>
        <strain evidence="1 2">XB6B4</strain>
    </source>
</reference>